<keyword evidence="7" id="KW-0675">Receptor</keyword>
<evidence type="ECO:0000313" key="11">
    <source>
        <dbReference type="Ensembl" id="ENSSFAP00005006526.1"/>
    </source>
</evidence>
<keyword evidence="6" id="KW-1015">Disulfide bond</keyword>
<proteinExistence type="predicted"/>
<reference evidence="11" key="2">
    <citation type="submission" date="2025-08" db="UniProtKB">
        <authorList>
            <consortium name="Ensembl"/>
        </authorList>
    </citation>
    <scope>IDENTIFICATION</scope>
</reference>
<keyword evidence="2" id="KW-0812">Transmembrane</keyword>
<dbReference type="PANTHER" id="PTHR10225">
    <property type="entry name" value="HYALURONAN RECEPTOR"/>
    <property type="match status" value="1"/>
</dbReference>
<feature type="domain" description="Link" evidence="10">
    <location>
        <begin position="33"/>
        <end position="79"/>
    </location>
</feature>
<keyword evidence="8" id="KW-0325">Glycoprotein</keyword>
<evidence type="ECO:0000259" key="10">
    <source>
        <dbReference type="PROSITE" id="PS50963"/>
    </source>
</evidence>
<dbReference type="GO" id="GO:0070374">
    <property type="term" value="P:positive regulation of ERK1 and ERK2 cascade"/>
    <property type="evidence" value="ECO:0007669"/>
    <property type="project" value="TreeGrafter"/>
</dbReference>
<dbReference type="SUPFAM" id="SSF56436">
    <property type="entry name" value="C-type lectin-like"/>
    <property type="match status" value="1"/>
</dbReference>
<evidence type="ECO:0000256" key="4">
    <source>
        <dbReference type="ARBA" id="ARBA00022989"/>
    </source>
</evidence>
<dbReference type="Gene3D" id="3.10.100.10">
    <property type="entry name" value="Mannose-Binding Protein A, subunit A"/>
    <property type="match status" value="1"/>
</dbReference>
<accession>A0A672FHV9</accession>
<evidence type="ECO:0000256" key="3">
    <source>
        <dbReference type="ARBA" id="ARBA00022729"/>
    </source>
</evidence>
<evidence type="ECO:0000256" key="5">
    <source>
        <dbReference type="ARBA" id="ARBA00023136"/>
    </source>
</evidence>
<dbReference type="GO" id="GO:0016323">
    <property type="term" value="C:basolateral plasma membrane"/>
    <property type="evidence" value="ECO:0007669"/>
    <property type="project" value="TreeGrafter"/>
</dbReference>
<comment type="caution">
    <text evidence="9">Lacks conserved residue(s) required for the propagation of feature annotation.</text>
</comment>
<sequence>MYFCLKYNGHCLMYCIPFPCFPAVNFRGCSFAGVFHVEGVSRHSLSFSLAQKACEWLNSALATPEQLQAAYNETMETCR</sequence>
<dbReference type="AlphaFoldDB" id="A0A672FHV9"/>
<dbReference type="InterPro" id="IPR000538">
    <property type="entry name" value="Link_dom"/>
</dbReference>
<organism evidence="11 12">
    <name type="scientific">Salarias fasciatus</name>
    <name type="common">Jewelled blenny</name>
    <name type="synonym">Blennius fasciatus</name>
    <dbReference type="NCBI Taxonomy" id="181472"/>
    <lineage>
        <taxon>Eukaryota</taxon>
        <taxon>Metazoa</taxon>
        <taxon>Chordata</taxon>
        <taxon>Craniata</taxon>
        <taxon>Vertebrata</taxon>
        <taxon>Euteleostomi</taxon>
        <taxon>Actinopterygii</taxon>
        <taxon>Neopterygii</taxon>
        <taxon>Teleostei</taxon>
        <taxon>Neoteleostei</taxon>
        <taxon>Acanthomorphata</taxon>
        <taxon>Ovalentaria</taxon>
        <taxon>Blenniimorphae</taxon>
        <taxon>Blenniiformes</taxon>
        <taxon>Blennioidei</taxon>
        <taxon>Blenniidae</taxon>
        <taxon>Salariinae</taxon>
        <taxon>Salarias</taxon>
    </lineage>
</organism>
<evidence type="ECO:0000256" key="8">
    <source>
        <dbReference type="ARBA" id="ARBA00023180"/>
    </source>
</evidence>
<dbReference type="GO" id="GO:0006954">
    <property type="term" value="P:inflammatory response"/>
    <property type="evidence" value="ECO:0007669"/>
    <property type="project" value="TreeGrafter"/>
</dbReference>
<dbReference type="GO" id="GO:0004896">
    <property type="term" value="F:cytokine receptor activity"/>
    <property type="evidence" value="ECO:0007669"/>
    <property type="project" value="TreeGrafter"/>
</dbReference>
<keyword evidence="5" id="KW-0472">Membrane</keyword>
<dbReference type="GO" id="GO:0035692">
    <property type="term" value="C:macrophage migration inhibitory factor receptor complex"/>
    <property type="evidence" value="ECO:0007669"/>
    <property type="project" value="TreeGrafter"/>
</dbReference>
<dbReference type="GO" id="GO:0007155">
    <property type="term" value="P:cell adhesion"/>
    <property type="evidence" value="ECO:0007669"/>
    <property type="project" value="InterPro"/>
</dbReference>
<evidence type="ECO:0000313" key="12">
    <source>
        <dbReference type="Proteomes" id="UP000472267"/>
    </source>
</evidence>
<evidence type="ECO:0000256" key="9">
    <source>
        <dbReference type="PROSITE-ProRule" id="PRU00323"/>
    </source>
</evidence>
<dbReference type="Pfam" id="PF00193">
    <property type="entry name" value="Xlink"/>
    <property type="match status" value="1"/>
</dbReference>
<evidence type="ECO:0000256" key="2">
    <source>
        <dbReference type="ARBA" id="ARBA00022692"/>
    </source>
</evidence>
<evidence type="ECO:0000256" key="7">
    <source>
        <dbReference type="ARBA" id="ARBA00023170"/>
    </source>
</evidence>
<keyword evidence="4" id="KW-1133">Transmembrane helix</keyword>
<dbReference type="OMA" id="NISMETC"/>
<dbReference type="PANTHER" id="PTHR10225:SF6">
    <property type="entry name" value="CD44 ANTIGEN"/>
    <property type="match status" value="1"/>
</dbReference>
<dbReference type="GO" id="GO:0005540">
    <property type="term" value="F:hyaluronic acid binding"/>
    <property type="evidence" value="ECO:0007669"/>
    <property type="project" value="InterPro"/>
</dbReference>
<protein>
    <recommendedName>
        <fullName evidence="10">Link domain-containing protein</fullName>
    </recommendedName>
</protein>
<dbReference type="InterPro" id="IPR043210">
    <property type="entry name" value="CD44_antigen-like"/>
</dbReference>
<dbReference type="InterPro" id="IPR016187">
    <property type="entry name" value="CTDL_fold"/>
</dbReference>
<name>A0A672FHV9_SALFA</name>
<dbReference type="InParanoid" id="A0A672FHV9"/>
<dbReference type="Proteomes" id="UP000472267">
    <property type="component" value="Chromosome 7"/>
</dbReference>
<reference evidence="11" key="3">
    <citation type="submission" date="2025-09" db="UniProtKB">
        <authorList>
            <consortium name="Ensembl"/>
        </authorList>
    </citation>
    <scope>IDENTIFICATION</scope>
</reference>
<evidence type="ECO:0000256" key="6">
    <source>
        <dbReference type="ARBA" id="ARBA00023157"/>
    </source>
</evidence>
<reference evidence="11" key="1">
    <citation type="submission" date="2019-06" db="EMBL/GenBank/DDBJ databases">
        <authorList>
            <consortium name="Wellcome Sanger Institute Data Sharing"/>
        </authorList>
    </citation>
    <scope>NUCLEOTIDE SEQUENCE [LARGE SCALE GENOMIC DNA]</scope>
</reference>
<evidence type="ECO:0000256" key="1">
    <source>
        <dbReference type="ARBA" id="ARBA00004167"/>
    </source>
</evidence>
<comment type="subcellular location">
    <subcellularLocation>
        <location evidence="1">Membrane</location>
        <topology evidence="1">Single-pass membrane protein</topology>
    </subcellularLocation>
</comment>
<dbReference type="Ensembl" id="ENSSFAT00005006856.1">
    <property type="protein sequence ID" value="ENSSFAP00005006526.1"/>
    <property type="gene ID" value="ENSSFAG00005003946.1"/>
</dbReference>
<dbReference type="InterPro" id="IPR016186">
    <property type="entry name" value="C-type_lectin-like/link_sf"/>
</dbReference>
<dbReference type="PROSITE" id="PS50963">
    <property type="entry name" value="LINK_2"/>
    <property type="match status" value="1"/>
</dbReference>
<keyword evidence="3" id="KW-0732">Signal</keyword>
<keyword evidence="12" id="KW-1185">Reference proteome</keyword>